<dbReference type="InterPro" id="IPR023298">
    <property type="entry name" value="ATPase_P-typ_TM_dom_sf"/>
</dbReference>
<evidence type="ECO:0000256" key="1">
    <source>
        <dbReference type="SAM" id="Phobius"/>
    </source>
</evidence>
<comment type="caution">
    <text evidence="3">The sequence shown here is derived from an EMBL/GenBank/DDBJ whole genome shotgun (WGS) entry which is preliminary data.</text>
</comment>
<accession>A0A401SM40</accession>
<feature type="transmembrane region" description="Helical" evidence="1">
    <location>
        <begin position="901"/>
        <end position="921"/>
    </location>
</feature>
<gene>
    <name evidence="3" type="ORF">chiPu_0009932</name>
</gene>
<evidence type="ECO:0000259" key="2">
    <source>
        <dbReference type="Pfam" id="PF00689"/>
    </source>
</evidence>
<sequence length="989" mass="112531">MDEGDLEHQGLSNTKALAILYDQLSALLSEHKKRQKERTWKDIRLINESALFIFLVINLSAIGLQQWLKSQEIPQRVQAILQRINVLIRTPEFGMNDFCYELYNPPLDSICLQWTYRDGQLVNLPTSLLVEGDIIALRPGQKAPTSLRGIEDEEHVILDRDDIFCQFSSPPSPVQNKRSHTHSLLKPHPFKVTKTPMVENIQRCLELGQQRPVTVLNNERFTAQRLLQKYIAPMVLVNGVLPLLPLSFPIIWFLVNIYGEAQMVALLQKPTANFKENWIETWRMFWATIRGRAPALCQTSSLLHNLGSITVLCCVDKQGILSWPSSCPDKVFFFTDAWRRAKPQDKNLTASISVKTAPSTHCTVQRGNEHPELLSNAVMADHQTNFAIEMLSLSQNQQDATHIWFDDSNWQEHSPSLRPLGLSILLGLCDPTSAARVFQMTDHLSHIALKKSRWSCLPVQISGGLCELPRIIGFTSSARNLFHKQTYTAAYTSTAMTNTQEASPWEPSFITKRKLPLRECIALSYKPVFHTLQSSDDETSPQVSLKTKSYSQADTSAALDLEELTFDQEDNLHPLDNQILLGLISSQYQARLDMVHLIDGLDNTCIRFVYFSLENELKSKEFAEKMGLETGWNCHISLQSNSFVLEPDHLMPTSQNIVEQQDSEIQRLMREDGSLPETDGERTPGSNTCSFMEDLNRAKLPRGIENIRPHLEHVDNVPLLVPLFTDCTAEYVFVVTTALVLASMAQLPPPLGTTDVLCLTCVYFPLVSMSLMGKPPDNTVMEVATGKNLKILPKKTQWFFVLYFLVKSGLTVCLQLTCFGLMLHGFCMKEQYKTNFSCHPFGPFMNSSYVSPNWFDEYGNALMLAQKIVAFFILLHGLCTSMSHVHRSNPLWKQSPLSNRWWCAAVIIAFLLHVIQINVAYHMWDNKSSHLVFHILDIPAATWLLGFLWLLPLMAINEFLKLHEIRMRVHYQKKQKLQFDTKLGMNSPF</sequence>
<dbReference type="Pfam" id="PF00689">
    <property type="entry name" value="Cation_ATPase_C"/>
    <property type="match status" value="1"/>
</dbReference>
<dbReference type="AlphaFoldDB" id="A0A401SM40"/>
<dbReference type="OMA" id="HVHRSNP"/>
<keyword evidence="1" id="KW-0472">Membrane</keyword>
<name>A0A401SM40_CHIPU</name>
<dbReference type="EMBL" id="BEZZ01000364">
    <property type="protein sequence ID" value="GCC31474.1"/>
    <property type="molecule type" value="Genomic_DNA"/>
</dbReference>
<reference evidence="3 4" key="1">
    <citation type="journal article" date="2018" name="Nat. Ecol. Evol.">
        <title>Shark genomes provide insights into elasmobranch evolution and the origin of vertebrates.</title>
        <authorList>
            <person name="Hara Y"/>
            <person name="Yamaguchi K"/>
            <person name="Onimaru K"/>
            <person name="Kadota M"/>
            <person name="Koyanagi M"/>
            <person name="Keeley SD"/>
            <person name="Tatsumi K"/>
            <person name="Tanaka K"/>
            <person name="Motone F"/>
            <person name="Kageyama Y"/>
            <person name="Nozu R"/>
            <person name="Adachi N"/>
            <person name="Nishimura O"/>
            <person name="Nakagawa R"/>
            <person name="Tanegashima C"/>
            <person name="Kiyatake I"/>
            <person name="Matsumoto R"/>
            <person name="Murakumo K"/>
            <person name="Nishida K"/>
            <person name="Terakita A"/>
            <person name="Kuratani S"/>
            <person name="Sato K"/>
            <person name="Hyodo S Kuraku.S."/>
        </authorList>
    </citation>
    <scope>NUCLEOTIDE SEQUENCE [LARGE SCALE GENOMIC DNA]</scope>
</reference>
<feature type="transmembrane region" description="Helical" evidence="1">
    <location>
        <begin position="861"/>
        <end position="880"/>
    </location>
</feature>
<dbReference type="PANTHER" id="PTHR13219:SF6">
    <property type="entry name" value="TRANSMEMBRANE PROTEIN 94"/>
    <property type="match status" value="1"/>
</dbReference>
<dbReference type="PANTHER" id="PTHR13219">
    <property type="entry name" value="TRANSMEMBRANE PROTEIN 94"/>
    <property type="match status" value="1"/>
</dbReference>
<dbReference type="InterPro" id="IPR039720">
    <property type="entry name" value="TMEM94"/>
</dbReference>
<dbReference type="STRING" id="137246.A0A401SM40"/>
<dbReference type="OrthoDB" id="5568754at2759"/>
<keyword evidence="1" id="KW-1133">Transmembrane helix</keyword>
<organism evidence="3 4">
    <name type="scientific">Chiloscyllium punctatum</name>
    <name type="common">Brownbanded bambooshark</name>
    <name type="synonym">Hemiscyllium punctatum</name>
    <dbReference type="NCBI Taxonomy" id="137246"/>
    <lineage>
        <taxon>Eukaryota</taxon>
        <taxon>Metazoa</taxon>
        <taxon>Chordata</taxon>
        <taxon>Craniata</taxon>
        <taxon>Vertebrata</taxon>
        <taxon>Chondrichthyes</taxon>
        <taxon>Elasmobranchii</taxon>
        <taxon>Galeomorphii</taxon>
        <taxon>Galeoidea</taxon>
        <taxon>Orectolobiformes</taxon>
        <taxon>Hemiscylliidae</taxon>
        <taxon>Chiloscyllium</taxon>
    </lineage>
</organism>
<evidence type="ECO:0000313" key="4">
    <source>
        <dbReference type="Proteomes" id="UP000287033"/>
    </source>
</evidence>
<feature type="transmembrane region" description="Helical" evidence="1">
    <location>
        <begin position="798"/>
        <end position="823"/>
    </location>
</feature>
<feature type="transmembrane region" description="Helical" evidence="1">
    <location>
        <begin position="941"/>
        <end position="960"/>
    </location>
</feature>
<dbReference type="Gene3D" id="1.20.1110.10">
    <property type="entry name" value="Calcium-transporting ATPase, transmembrane domain"/>
    <property type="match status" value="1"/>
</dbReference>
<keyword evidence="1" id="KW-0812">Transmembrane</keyword>
<dbReference type="SUPFAM" id="SSF81665">
    <property type="entry name" value="Calcium ATPase, transmembrane domain M"/>
    <property type="match status" value="1"/>
</dbReference>
<proteinExistence type="predicted"/>
<evidence type="ECO:0000313" key="3">
    <source>
        <dbReference type="EMBL" id="GCC31474.1"/>
    </source>
</evidence>
<dbReference type="Proteomes" id="UP000287033">
    <property type="component" value="Unassembled WGS sequence"/>
</dbReference>
<protein>
    <recommendedName>
        <fullName evidence="2">Cation-transporting P-type ATPase C-terminal domain-containing protein</fullName>
    </recommendedName>
</protein>
<feature type="domain" description="Cation-transporting P-type ATPase C-terminal" evidence="2">
    <location>
        <begin position="748"/>
        <end position="962"/>
    </location>
</feature>
<keyword evidence="4" id="KW-1185">Reference proteome</keyword>
<dbReference type="InterPro" id="IPR006068">
    <property type="entry name" value="ATPase_P-typ_cation-transptr_C"/>
</dbReference>